<reference evidence="2" key="1">
    <citation type="submission" date="2020-02" db="EMBL/GenBank/DDBJ databases">
        <authorList>
            <person name="Meier V. D."/>
        </authorList>
    </citation>
    <scope>NUCLEOTIDE SEQUENCE</scope>
    <source>
        <strain evidence="2">AVDCRST_MAG89</strain>
    </source>
</reference>
<feature type="non-terminal residue" evidence="2">
    <location>
        <position position="1"/>
    </location>
</feature>
<evidence type="ECO:0000313" key="2">
    <source>
        <dbReference type="EMBL" id="CAA9376060.1"/>
    </source>
</evidence>
<feature type="compositionally biased region" description="Basic residues" evidence="1">
    <location>
        <begin position="65"/>
        <end position="74"/>
    </location>
</feature>
<dbReference type="EMBL" id="CADCTV010001060">
    <property type="protein sequence ID" value="CAA9376060.1"/>
    <property type="molecule type" value="Genomic_DNA"/>
</dbReference>
<feature type="region of interest" description="Disordered" evidence="1">
    <location>
        <begin position="1"/>
        <end position="114"/>
    </location>
</feature>
<name>A0A6J4N341_9BACT</name>
<accession>A0A6J4N341</accession>
<feature type="compositionally biased region" description="Low complexity" evidence="1">
    <location>
        <begin position="32"/>
        <end position="43"/>
    </location>
</feature>
<feature type="non-terminal residue" evidence="2">
    <location>
        <position position="114"/>
    </location>
</feature>
<proteinExistence type="predicted"/>
<sequence>AGPVLFSPDCAHAPGPGPGSAARQPRQPVPPGVAGRAARGVDGAVRRGDGPPARACGGGVEGRGGRRGARRRGDRRGDGGGAGPRVVVRLRKAARGAVPPGRDDGAGPPLRAAL</sequence>
<evidence type="ECO:0000256" key="1">
    <source>
        <dbReference type="SAM" id="MobiDB-lite"/>
    </source>
</evidence>
<gene>
    <name evidence="2" type="ORF">AVDCRST_MAG89-5013</name>
</gene>
<dbReference type="AlphaFoldDB" id="A0A6J4N341"/>
<organism evidence="2">
    <name type="scientific">uncultured Gemmatimonadota bacterium</name>
    <dbReference type="NCBI Taxonomy" id="203437"/>
    <lineage>
        <taxon>Bacteria</taxon>
        <taxon>Pseudomonadati</taxon>
        <taxon>Gemmatimonadota</taxon>
        <taxon>environmental samples</taxon>
    </lineage>
</organism>
<protein>
    <submittedName>
        <fullName evidence="2">Uncharacterized protein</fullName>
    </submittedName>
</protein>